<sequence>MATSSAPLEIGRVALTVHDLGATGAFYESVLGLAPMGRDGESARYGTGGRVLLELRRDPAARRAAQDEAGLFHTAFLLPGRADLGAWLHHAAGTGTRLEGISDHLVSEALYLSDPEGNGIEIYVDRPRAQWRHEDGLVRMRTLRLDPCDVGAAATGPWDGAPADTVIGHVHMRVGTLPEARDFIEGELGFALTSRYPGALFFGSGGYHHHLAANVWHSKDAPRRSFPVTGLAAVEIRDATGRAPRRLQDPWGTEFDLVAAPRDVAAV</sequence>
<accession>A0A8J7CX94</accession>
<evidence type="ECO:0000313" key="3">
    <source>
        <dbReference type="Proteomes" id="UP000609121"/>
    </source>
</evidence>
<dbReference type="Proteomes" id="UP000609121">
    <property type="component" value="Unassembled WGS sequence"/>
</dbReference>
<feature type="domain" description="VOC" evidence="1">
    <location>
        <begin position="9"/>
        <end position="125"/>
    </location>
</feature>
<dbReference type="RefSeq" id="WP_193186205.1">
    <property type="nucleotide sequence ID" value="NZ_JACVXA010000083.1"/>
</dbReference>
<gene>
    <name evidence="2" type="ORF">ICN82_19035</name>
</gene>
<comment type="caution">
    <text evidence="2">The sequence shown here is derived from an EMBL/GenBank/DDBJ whole genome shotgun (WGS) entry which is preliminary data.</text>
</comment>
<dbReference type="PANTHER" id="PTHR43279">
    <property type="entry name" value="CATECHOL-2,3-DIOXYGENASE"/>
    <property type="match status" value="1"/>
</dbReference>
<keyword evidence="3" id="KW-1185">Reference proteome</keyword>
<evidence type="ECO:0000259" key="1">
    <source>
        <dbReference type="PROSITE" id="PS51819"/>
    </source>
</evidence>
<dbReference type="InterPro" id="IPR029068">
    <property type="entry name" value="Glyas_Bleomycin-R_OHBP_Dase"/>
</dbReference>
<evidence type="ECO:0000313" key="2">
    <source>
        <dbReference type="EMBL" id="MBE3640304.1"/>
    </source>
</evidence>
<dbReference type="PROSITE" id="PS51819">
    <property type="entry name" value="VOC"/>
    <property type="match status" value="1"/>
</dbReference>
<reference evidence="2" key="1">
    <citation type="submission" date="2020-09" db="EMBL/GenBank/DDBJ databases">
        <title>A novel bacterium of genus Mangrovicoccus, isolated from South China Sea.</title>
        <authorList>
            <person name="Huang H."/>
            <person name="Mo K."/>
            <person name="Hu Y."/>
        </authorList>
    </citation>
    <scope>NUCLEOTIDE SEQUENCE</scope>
    <source>
        <strain evidence="2">HB182678</strain>
    </source>
</reference>
<dbReference type="SUPFAM" id="SSF54593">
    <property type="entry name" value="Glyoxalase/Bleomycin resistance protein/Dihydroxybiphenyl dioxygenase"/>
    <property type="match status" value="2"/>
</dbReference>
<name>A0A8J7CX94_9RHOB</name>
<dbReference type="PANTHER" id="PTHR43279:SF1">
    <property type="entry name" value="CATECHOL-2,3-DIOXYGENASE"/>
    <property type="match status" value="1"/>
</dbReference>
<dbReference type="Gene3D" id="3.10.180.10">
    <property type="entry name" value="2,3-Dihydroxybiphenyl 1,2-Dioxygenase, domain 1"/>
    <property type="match status" value="2"/>
</dbReference>
<proteinExistence type="predicted"/>
<organism evidence="2 3">
    <name type="scientific">Mangrovicoccus algicola</name>
    <dbReference type="NCBI Taxonomy" id="2771008"/>
    <lineage>
        <taxon>Bacteria</taxon>
        <taxon>Pseudomonadati</taxon>
        <taxon>Pseudomonadota</taxon>
        <taxon>Alphaproteobacteria</taxon>
        <taxon>Rhodobacterales</taxon>
        <taxon>Paracoccaceae</taxon>
        <taxon>Mangrovicoccus</taxon>
    </lineage>
</organism>
<dbReference type="Pfam" id="PF00903">
    <property type="entry name" value="Glyoxalase"/>
    <property type="match status" value="2"/>
</dbReference>
<dbReference type="AlphaFoldDB" id="A0A8J7CX94"/>
<dbReference type="InterPro" id="IPR004360">
    <property type="entry name" value="Glyas_Fos-R_dOase_dom"/>
</dbReference>
<dbReference type="InterPro" id="IPR037523">
    <property type="entry name" value="VOC_core"/>
</dbReference>
<dbReference type="EMBL" id="JACVXA010000083">
    <property type="protein sequence ID" value="MBE3640304.1"/>
    <property type="molecule type" value="Genomic_DNA"/>
</dbReference>
<protein>
    <submittedName>
        <fullName evidence="2">VOC family protein</fullName>
    </submittedName>
</protein>